<organism evidence="2 3">
    <name type="scientific">Marinospirillum alkaliphilum DSM 21637</name>
    <dbReference type="NCBI Taxonomy" id="1122209"/>
    <lineage>
        <taxon>Bacteria</taxon>
        <taxon>Pseudomonadati</taxon>
        <taxon>Pseudomonadota</taxon>
        <taxon>Gammaproteobacteria</taxon>
        <taxon>Oceanospirillales</taxon>
        <taxon>Oceanospirillaceae</taxon>
        <taxon>Marinospirillum</taxon>
    </lineage>
</organism>
<dbReference type="Gene3D" id="3.30.565.10">
    <property type="entry name" value="Histidine kinase-like ATPase, C-terminal domain"/>
    <property type="match status" value="1"/>
</dbReference>
<dbReference type="AlphaFoldDB" id="A0A1K1Y0U5"/>
<proteinExistence type="predicted"/>
<keyword evidence="2" id="KW-0808">Transferase</keyword>
<dbReference type="InterPro" id="IPR003594">
    <property type="entry name" value="HATPase_dom"/>
</dbReference>
<reference evidence="2 3" key="1">
    <citation type="submission" date="2016-11" db="EMBL/GenBank/DDBJ databases">
        <authorList>
            <person name="Jaros S."/>
            <person name="Januszkiewicz K."/>
            <person name="Wedrychowicz H."/>
        </authorList>
    </citation>
    <scope>NUCLEOTIDE SEQUENCE [LARGE SCALE GENOMIC DNA]</scope>
    <source>
        <strain evidence="2 3">DSM 21637</strain>
    </source>
</reference>
<keyword evidence="3" id="KW-1185">Reference proteome</keyword>
<sequence>MNAVFSPIATNKALSPCGAGSLLRVCSGQSLTQQQIHHHFADTLQQQGFPLPICQKVFTLASEMINNAIDHGLLELPSSLKDQEDGFSRFYHLRQQRLQQLEQHRQITTSLCWTAPHMPGFLQLQVSHNGRGWHAYNNTAATNNNLQASGRGLLLIKALSSHFESLEGGRLTRIRLDY</sequence>
<dbReference type="Pfam" id="PF13581">
    <property type="entry name" value="HATPase_c_2"/>
    <property type="match status" value="1"/>
</dbReference>
<dbReference type="RefSeq" id="WP_072326383.1">
    <property type="nucleotide sequence ID" value="NZ_FPJW01000007.1"/>
</dbReference>
<evidence type="ECO:0000313" key="2">
    <source>
        <dbReference type="EMBL" id="SFX55641.1"/>
    </source>
</evidence>
<dbReference type="Proteomes" id="UP000182350">
    <property type="component" value="Unassembled WGS sequence"/>
</dbReference>
<name>A0A1K1Y0U5_9GAMM</name>
<feature type="domain" description="Histidine kinase/HSP90-like ATPase" evidence="1">
    <location>
        <begin position="36"/>
        <end position="175"/>
    </location>
</feature>
<dbReference type="GO" id="GO:0016301">
    <property type="term" value="F:kinase activity"/>
    <property type="evidence" value="ECO:0007669"/>
    <property type="project" value="UniProtKB-KW"/>
</dbReference>
<dbReference type="OrthoDB" id="9811749at2"/>
<gene>
    <name evidence="2" type="ORF">SAMN02745752_02065</name>
</gene>
<dbReference type="STRING" id="1122209.SAMN02745752_02065"/>
<dbReference type="EMBL" id="FPJW01000007">
    <property type="protein sequence ID" value="SFX55641.1"/>
    <property type="molecule type" value="Genomic_DNA"/>
</dbReference>
<accession>A0A1K1Y0U5</accession>
<protein>
    <submittedName>
        <fullName evidence="2">Histidine kinase-like ATPase domain-containing protein</fullName>
    </submittedName>
</protein>
<keyword evidence="2" id="KW-0418">Kinase</keyword>
<evidence type="ECO:0000259" key="1">
    <source>
        <dbReference type="Pfam" id="PF13581"/>
    </source>
</evidence>
<evidence type="ECO:0000313" key="3">
    <source>
        <dbReference type="Proteomes" id="UP000182350"/>
    </source>
</evidence>
<dbReference type="InterPro" id="IPR036890">
    <property type="entry name" value="HATPase_C_sf"/>
</dbReference>